<gene>
    <name evidence="2" type="ORF">PO878_10955</name>
</gene>
<evidence type="ECO:0000313" key="2">
    <source>
        <dbReference type="EMBL" id="WCO65017.1"/>
    </source>
</evidence>
<organism evidence="2 3">
    <name type="scientific">Iamia majanohamensis</name>
    <dbReference type="NCBI Taxonomy" id="467976"/>
    <lineage>
        <taxon>Bacteria</taxon>
        <taxon>Bacillati</taxon>
        <taxon>Actinomycetota</taxon>
        <taxon>Acidimicrobiia</taxon>
        <taxon>Acidimicrobiales</taxon>
        <taxon>Iamiaceae</taxon>
        <taxon>Iamia</taxon>
    </lineage>
</organism>
<dbReference type="RefSeq" id="WP_272734542.1">
    <property type="nucleotide sequence ID" value="NZ_CP116942.1"/>
</dbReference>
<dbReference type="KEGG" id="ima:PO878_10955"/>
<accession>A0AAF0BSB0</accession>
<proteinExistence type="predicted"/>
<dbReference type="EMBL" id="CP116942">
    <property type="protein sequence ID" value="WCO65017.1"/>
    <property type="molecule type" value="Genomic_DNA"/>
</dbReference>
<evidence type="ECO:0000313" key="3">
    <source>
        <dbReference type="Proteomes" id="UP001216390"/>
    </source>
</evidence>
<reference evidence="2" key="1">
    <citation type="submission" date="2023-01" db="EMBL/GenBank/DDBJ databases">
        <title>The diversity of Class Acidimicrobiia in South China Sea sediment environments and the proposal of Iamia marina sp. nov., a novel species of the genus Iamia.</title>
        <authorList>
            <person name="He Y."/>
            <person name="Tian X."/>
        </authorList>
    </citation>
    <scope>NUCLEOTIDE SEQUENCE</scope>
    <source>
        <strain evidence="2">DSM 19957</strain>
    </source>
</reference>
<protein>
    <recommendedName>
        <fullName evidence="4">Lipid droplet-associated protein</fullName>
    </recommendedName>
</protein>
<feature type="region of interest" description="Disordered" evidence="1">
    <location>
        <begin position="80"/>
        <end position="134"/>
    </location>
</feature>
<dbReference type="Proteomes" id="UP001216390">
    <property type="component" value="Chromosome"/>
</dbReference>
<name>A0AAF0BSB0_9ACTN</name>
<sequence length="189" mass="19855">MTEPEHKPSVEAALDLLVYAPLGLALEARTLLPSLAERGRNQVTMARMVGRFAVQQGQVEASKRLGPVQEQVEAVLVDLGLVPRPPGPSTRPSGTSTPTSASSPDDPAGSADGTGPEPALEVVPDPEPVPDAPAAEDLAVTDYDSLAASQVVPRLRGLSAEGLEDVRRYEAAGRGRKTILNRIAQLQAR</sequence>
<evidence type="ECO:0000256" key="1">
    <source>
        <dbReference type="SAM" id="MobiDB-lite"/>
    </source>
</evidence>
<keyword evidence="3" id="KW-1185">Reference proteome</keyword>
<feature type="compositionally biased region" description="Low complexity" evidence="1">
    <location>
        <begin position="90"/>
        <end position="123"/>
    </location>
</feature>
<dbReference type="AlphaFoldDB" id="A0AAF0BSB0"/>
<evidence type="ECO:0008006" key="4">
    <source>
        <dbReference type="Google" id="ProtNLM"/>
    </source>
</evidence>